<name>A0A2K9LHB4_9GAMM</name>
<dbReference type="InterPro" id="IPR025943">
    <property type="entry name" value="Sigma_54_int_dom_ATP-bd_2"/>
</dbReference>
<reference evidence="12" key="1">
    <citation type="submission" date="2017-08" db="EMBL/GenBank/DDBJ databases">
        <title>Direct submision.</title>
        <authorList>
            <person name="Kim S.-J."/>
            <person name="Rhee S.-K."/>
        </authorList>
    </citation>
    <scope>NUCLEOTIDE SEQUENCE [LARGE SCALE GENOMIC DNA]</scope>
    <source>
        <strain evidence="12">GI5</strain>
    </source>
</reference>
<keyword evidence="7" id="KW-0804">Transcription</keyword>
<dbReference type="EMBL" id="CP022684">
    <property type="protein sequence ID" value="AUM11630.1"/>
    <property type="molecule type" value="Genomic_DNA"/>
</dbReference>
<dbReference type="SMART" id="SM00448">
    <property type="entry name" value="REC"/>
    <property type="match status" value="1"/>
</dbReference>
<dbReference type="InterPro" id="IPR009057">
    <property type="entry name" value="Homeodomain-like_sf"/>
</dbReference>
<dbReference type="Proteomes" id="UP000235116">
    <property type="component" value="Chromosome"/>
</dbReference>
<dbReference type="PANTHER" id="PTHR32071">
    <property type="entry name" value="TRANSCRIPTIONAL REGULATORY PROTEIN"/>
    <property type="match status" value="1"/>
</dbReference>
<dbReference type="GO" id="GO:0043565">
    <property type="term" value="F:sequence-specific DNA binding"/>
    <property type="evidence" value="ECO:0007669"/>
    <property type="project" value="InterPro"/>
</dbReference>
<dbReference type="GO" id="GO:0005524">
    <property type="term" value="F:ATP binding"/>
    <property type="evidence" value="ECO:0007669"/>
    <property type="project" value="UniProtKB-KW"/>
</dbReference>
<dbReference type="GO" id="GO:0000160">
    <property type="term" value="P:phosphorelay signal transduction system"/>
    <property type="evidence" value="ECO:0007669"/>
    <property type="project" value="UniProtKB-KW"/>
</dbReference>
<dbReference type="InterPro" id="IPR002197">
    <property type="entry name" value="HTH_Fis"/>
</dbReference>
<keyword evidence="6" id="KW-0238">DNA-binding</keyword>
<dbReference type="InterPro" id="IPR025944">
    <property type="entry name" value="Sigma_54_int_dom_CS"/>
</dbReference>
<dbReference type="Gene3D" id="3.40.50.300">
    <property type="entry name" value="P-loop containing nucleotide triphosphate hydrolases"/>
    <property type="match status" value="1"/>
</dbReference>
<organism evidence="11 12">
    <name type="scientific">Ketobacter alkanivorans</name>
    <dbReference type="NCBI Taxonomy" id="1917421"/>
    <lineage>
        <taxon>Bacteria</taxon>
        <taxon>Pseudomonadati</taxon>
        <taxon>Pseudomonadota</taxon>
        <taxon>Gammaproteobacteria</taxon>
        <taxon>Pseudomonadales</taxon>
        <taxon>Ketobacteraceae</taxon>
        <taxon>Ketobacter</taxon>
    </lineage>
</organism>
<dbReference type="OrthoDB" id="9804019at2"/>
<gene>
    <name evidence="11" type="ORF">Kalk_03995</name>
</gene>
<evidence type="ECO:0000256" key="5">
    <source>
        <dbReference type="ARBA" id="ARBA00023015"/>
    </source>
</evidence>
<sequence>MNTLNVLVVEDDSDLREAIMDTLDVSGFSVDGVGNGEAALEWLRKDQCQLVISDVNMPGISGYQLMREIATDWPQLPVLIMTAYGSISNAVEAIRNGAVDYLEKPFTTEKLVSVVERYVRVEIDDQEPVAEDIETKKVFQLANKVAQTDSSVMIMGESGTGKEVLARYIHKHSPRCGKPFVAINCAAIPENMLEATLFGHEKGAFTGAYQSSAGKFEQANGGTLLLDEISEMDINLQAKLLRVLQEKEVERIGGKKAIQLDVRVLATTNRNLRAQVEAGKFREDLYYRLCVFPLMWKPLRERRDDIIPLARRMIAMKQAQGMVQLDATAELALIQHEWPGNIRELDNVIQRALILCSNDVITADDIFIPDAAMNNASELVMDSDADLGSALGEDLKKREFELIIDTLRNVGGSKKQTAEKLGISPRTLRYKLARMREYGIDVERVYA</sequence>
<evidence type="ECO:0000256" key="7">
    <source>
        <dbReference type="ARBA" id="ARBA00023163"/>
    </source>
</evidence>
<dbReference type="PROSITE" id="PS50045">
    <property type="entry name" value="SIGMA54_INTERACT_4"/>
    <property type="match status" value="1"/>
</dbReference>
<evidence type="ECO:0000256" key="8">
    <source>
        <dbReference type="PROSITE-ProRule" id="PRU00169"/>
    </source>
</evidence>
<dbReference type="InterPro" id="IPR003593">
    <property type="entry name" value="AAA+_ATPase"/>
</dbReference>
<dbReference type="SUPFAM" id="SSF52172">
    <property type="entry name" value="CheY-like"/>
    <property type="match status" value="1"/>
</dbReference>
<dbReference type="PROSITE" id="PS00688">
    <property type="entry name" value="SIGMA54_INTERACT_3"/>
    <property type="match status" value="1"/>
</dbReference>
<accession>A0A2K9LHB4</accession>
<evidence type="ECO:0000256" key="1">
    <source>
        <dbReference type="ARBA" id="ARBA00022553"/>
    </source>
</evidence>
<dbReference type="SUPFAM" id="SSF46689">
    <property type="entry name" value="Homeodomain-like"/>
    <property type="match status" value="1"/>
</dbReference>
<dbReference type="SUPFAM" id="SSF52540">
    <property type="entry name" value="P-loop containing nucleoside triphosphate hydrolases"/>
    <property type="match status" value="1"/>
</dbReference>
<dbReference type="PROSITE" id="PS00676">
    <property type="entry name" value="SIGMA54_INTERACT_2"/>
    <property type="match status" value="1"/>
</dbReference>
<keyword evidence="2" id="KW-0547">Nucleotide-binding</keyword>
<keyword evidence="4" id="KW-0902">Two-component regulatory system</keyword>
<keyword evidence="1 8" id="KW-0597">Phosphoprotein</keyword>
<feature type="domain" description="Sigma-54 factor interaction" evidence="9">
    <location>
        <begin position="128"/>
        <end position="354"/>
    </location>
</feature>
<dbReference type="GO" id="GO:0006355">
    <property type="term" value="P:regulation of DNA-templated transcription"/>
    <property type="evidence" value="ECO:0007669"/>
    <property type="project" value="InterPro"/>
</dbReference>
<feature type="domain" description="Response regulatory" evidence="10">
    <location>
        <begin position="5"/>
        <end position="119"/>
    </location>
</feature>
<evidence type="ECO:0000256" key="4">
    <source>
        <dbReference type="ARBA" id="ARBA00023012"/>
    </source>
</evidence>
<dbReference type="Gene3D" id="3.40.50.2300">
    <property type="match status" value="1"/>
</dbReference>
<dbReference type="InterPro" id="IPR025662">
    <property type="entry name" value="Sigma_54_int_dom_ATP-bd_1"/>
</dbReference>
<dbReference type="Pfam" id="PF00158">
    <property type="entry name" value="Sigma54_activat"/>
    <property type="match status" value="1"/>
</dbReference>
<dbReference type="InterPro" id="IPR058031">
    <property type="entry name" value="AAA_lid_NorR"/>
</dbReference>
<dbReference type="InterPro" id="IPR001789">
    <property type="entry name" value="Sig_transdc_resp-reg_receiver"/>
</dbReference>
<dbReference type="PANTHER" id="PTHR32071:SF21">
    <property type="entry name" value="TRANSCRIPTIONAL REGULATORY PROTEIN FLGR"/>
    <property type="match status" value="1"/>
</dbReference>
<dbReference type="CDD" id="cd00009">
    <property type="entry name" value="AAA"/>
    <property type="match status" value="1"/>
</dbReference>
<keyword evidence="12" id="KW-1185">Reference proteome</keyword>
<evidence type="ECO:0000313" key="11">
    <source>
        <dbReference type="EMBL" id="AUM11630.1"/>
    </source>
</evidence>
<dbReference type="AlphaFoldDB" id="A0A2K9LHB4"/>
<evidence type="ECO:0000259" key="10">
    <source>
        <dbReference type="PROSITE" id="PS50110"/>
    </source>
</evidence>
<evidence type="ECO:0000313" key="12">
    <source>
        <dbReference type="Proteomes" id="UP000235116"/>
    </source>
</evidence>
<dbReference type="Gene3D" id="1.10.10.60">
    <property type="entry name" value="Homeodomain-like"/>
    <property type="match status" value="1"/>
</dbReference>
<dbReference type="InterPro" id="IPR002078">
    <property type="entry name" value="Sigma_54_int"/>
</dbReference>
<protein>
    <submittedName>
        <fullName evidence="11">Sigma-54-dependent Fis family transcriptional regulator</fullName>
    </submittedName>
</protein>
<dbReference type="SMART" id="SM00382">
    <property type="entry name" value="AAA"/>
    <property type="match status" value="1"/>
</dbReference>
<evidence type="ECO:0000256" key="6">
    <source>
        <dbReference type="ARBA" id="ARBA00023125"/>
    </source>
</evidence>
<dbReference type="FunFam" id="3.40.50.300:FF:000006">
    <property type="entry name" value="DNA-binding transcriptional regulator NtrC"/>
    <property type="match status" value="1"/>
</dbReference>
<dbReference type="Pfam" id="PF00072">
    <property type="entry name" value="Response_reg"/>
    <property type="match status" value="1"/>
</dbReference>
<evidence type="ECO:0000256" key="2">
    <source>
        <dbReference type="ARBA" id="ARBA00022741"/>
    </source>
</evidence>
<dbReference type="PRINTS" id="PR01590">
    <property type="entry name" value="HTHFIS"/>
</dbReference>
<dbReference type="RefSeq" id="WP_101892970.1">
    <property type="nucleotide sequence ID" value="NZ_CP022684.1"/>
</dbReference>
<proteinExistence type="predicted"/>
<dbReference type="PROSITE" id="PS50110">
    <property type="entry name" value="RESPONSE_REGULATORY"/>
    <property type="match status" value="1"/>
</dbReference>
<dbReference type="InterPro" id="IPR011006">
    <property type="entry name" value="CheY-like_superfamily"/>
</dbReference>
<evidence type="ECO:0000256" key="3">
    <source>
        <dbReference type="ARBA" id="ARBA00022840"/>
    </source>
</evidence>
<evidence type="ECO:0000259" key="9">
    <source>
        <dbReference type="PROSITE" id="PS50045"/>
    </source>
</evidence>
<keyword evidence="5" id="KW-0805">Transcription regulation</keyword>
<dbReference type="InterPro" id="IPR027417">
    <property type="entry name" value="P-loop_NTPase"/>
</dbReference>
<dbReference type="Gene3D" id="1.10.8.60">
    <property type="match status" value="1"/>
</dbReference>
<feature type="modified residue" description="4-aspartylphosphate" evidence="8">
    <location>
        <position position="54"/>
    </location>
</feature>
<dbReference type="Pfam" id="PF25601">
    <property type="entry name" value="AAA_lid_14"/>
    <property type="match status" value="1"/>
</dbReference>
<dbReference type="FunFam" id="3.40.50.2300:FF:000018">
    <property type="entry name" value="DNA-binding transcriptional regulator NtrC"/>
    <property type="match status" value="1"/>
</dbReference>
<dbReference type="KEGG" id="kak:Kalk_03995"/>
<dbReference type="Pfam" id="PF02954">
    <property type="entry name" value="HTH_8"/>
    <property type="match status" value="1"/>
</dbReference>
<keyword evidence="3" id="KW-0067">ATP-binding</keyword>
<dbReference type="PROSITE" id="PS00675">
    <property type="entry name" value="SIGMA54_INTERACT_1"/>
    <property type="match status" value="1"/>
</dbReference>